<dbReference type="GO" id="GO:0043138">
    <property type="term" value="F:3'-5' DNA helicase activity"/>
    <property type="evidence" value="ECO:0007669"/>
    <property type="project" value="UniProtKB-EC"/>
</dbReference>
<dbReference type="Gene3D" id="1.10.3380.10">
    <property type="entry name" value="Sec63 N-terminal domain-like domain"/>
    <property type="match status" value="1"/>
</dbReference>
<dbReference type="STRING" id="1764295.A0A5B8MD22"/>
<dbReference type="InterPro" id="IPR014001">
    <property type="entry name" value="Helicase_ATP-bd"/>
</dbReference>
<feature type="domain" description="Helicase ATP-binding" evidence="5">
    <location>
        <begin position="39"/>
        <end position="234"/>
    </location>
</feature>
<reference evidence="7 8" key="1">
    <citation type="submission" date="2018-07" db="EMBL/GenBank/DDBJ databases">
        <title>The complete nuclear genome of the prasinophyte Chloropicon primus (CCMP1205).</title>
        <authorList>
            <person name="Pombert J.-F."/>
            <person name="Otis C."/>
            <person name="Turmel M."/>
            <person name="Lemieux C."/>
        </authorList>
    </citation>
    <scope>NUCLEOTIDE SEQUENCE [LARGE SCALE GENOMIC DNA]</scope>
    <source>
        <strain evidence="7 8">CCMP1205</strain>
    </source>
</reference>
<feature type="region of interest" description="Disordered" evidence="4">
    <location>
        <begin position="1066"/>
        <end position="1089"/>
    </location>
</feature>
<dbReference type="SMART" id="SM00487">
    <property type="entry name" value="DEXDc"/>
    <property type="match status" value="1"/>
</dbReference>
<dbReference type="PANTHER" id="PTHR47835:SF3">
    <property type="entry name" value="HELICASE FOR MEIOSIS 1"/>
    <property type="match status" value="1"/>
</dbReference>
<proteinExistence type="inferred from homology"/>
<evidence type="ECO:0000313" key="7">
    <source>
        <dbReference type="EMBL" id="QDZ18111.1"/>
    </source>
</evidence>
<dbReference type="PROSITE" id="PS51194">
    <property type="entry name" value="HELICASE_CTER"/>
    <property type="match status" value="1"/>
</dbReference>
<dbReference type="InterPro" id="IPR001650">
    <property type="entry name" value="Helicase_C-like"/>
</dbReference>
<dbReference type="Pfam" id="PF02889">
    <property type="entry name" value="Sec63"/>
    <property type="match status" value="1"/>
</dbReference>
<feature type="domain" description="Helicase C-terminal" evidence="6">
    <location>
        <begin position="268"/>
        <end position="460"/>
    </location>
</feature>
<evidence type="ECO:0000313" key="8">
    <source>
        <dbReference type="Proteomes" id="UP000316726"/>
    </source>
</evidence>
<evidence type="ECO:0000256" key="2">
    <source>
        <dbReference type="ARBA" id="ARBA00022741"/>
    </source>
</evidence>
<dbReference type="SUPFAM" id="SSF52540">
    <property type="entry name" value="P-loop containing nucleoside triphosphate hydrolases"/>
    <property type="match status" value="1"/>
</dbReference>
<dbReference type="InterPro" id="IPR004179">
    <property type="entry name" value="Sec63-dom"/>
</dbReference>
<protein>
    <submittedName>
        <fullName evidence="7">P-loop-containing nucleoside triphosphate hydrolase</fullName>
    </submittedName>
</protein>
<dbReference type="Proteomes" id="UP000316726">
    <property type="component" value="Chromosome 1"/>
</dbReference>
<dbReference type="GO" id="GO:0016787">
    <property type="term" value="F:hydrolase activity"/>
    <property type="evidence" value="ECO:0007669"/>
    <property type="project" value="UniProtKB-KW"/>
</dbReference>
<evidence type="ECO:0000256" key="4">
    <source>
        <dbReference type="SAM" id="MobiDB-lite"/>
    </source>
</evidence>
<dbReference type="Gene3D" id="3.40.50.300">
    <property type="entry name" value="P-loop containing nucleotide triphosphate hydrolases"/>
    <property type="match status" value="2"/>
</dbReference>
<keyword evidence="7" id="KW-0378">Hydrolase</keyword>
<evidence type="ECO:0000256" key="3">
    <source>
        <dbReference type="ARBA" id="ARBA00022840"/>
    </source>
</evidence>
<dbReference type="SMART" id="SM00973">
    <property type="entry name" value="Sec63"/>
    <property type="match status" value="1"/>
</dbReference>
<dbReference type="SMART" id="SM00490">
    <property type="entry name" value="HELICc"/>
    <property type="match status" value="1"/>
</dbReference>
<dbReference type="InterPro" id="IPR036388">
    <property type="entry name" value="WH-like_DNA-bd_sf"/>
</dbReference>
<dbReference type="EMBL" id="CP031034">
    <property type="protein sequence ID" value="QDZ18111.1"/>
    <property type="molecule type" value="Genomic_DNA"/>
</dbReference>
<dbReference type="Gene3D" id="1.10.10.10">
    <property type="entry name" value="Winged helix-like DNA-binding domain superfamily/Winged helix DNA-binding domain"/>
    <property type="match status" value="1"/>
</dbReference>
<evidence type="ECO:0000256" key="1">
    <source>
        <dbReference type="ARBA" id="ARBA00010140"/>
    </source>
</evidence>
<comment type="similarity">
    <text evidence="1">Belongs to the helicase family. SKI2 subfamily.</text>
</comment>
<evidence type="ECO:0000259" key="6">
    <source>
        <dbReference type="PROSITE" id="PS51194"/>
    </source>
</evidence>
<dbReference type="SUPFAM" id="SSF158702">
    <property type="entry name" value="Sec63 N-terminal domain-like"/>
    <property type="match status" value="1"/>
</dbReference>
<feature type="region of interest" description="Disordered" evidence="4">
    <location>
        <begin position="856"/>
        <end position="917"/>
    </location>
</feature>
<sequence length="1137" mass="126617">MSVTEADQLYSVSDVPEEYREVFQGRFQYFNWIQSECFHQLFKTDENMVIGSPTGSGKTVLMELAMTRVLMTQRPGGGPPTNPGCVKIIYLAPTHALVHEKHVDWQQNFGGLGLKAVSLTRAEVLDVGKEIRGADIILTTPEKFDAITRKRKNLLMSFLADIALVLIDEVHILNDERGSTLEAIVSRLKLVSQIPEMMSSNLPISRIRYVAVSATVPNIGDIGRWLQCPPEAVKSYGDEMRPVKLRTTVLGYQPCKNNFMFEKNLNLYVYDVLCRYGRGKSSIVFCASRQDAANCASTIFDKARSHFLLDQSQAETLLHQAELLENAKLKSLVRKGIAFHHAALGMNDKKIVEELFLSRQIIVLCSTSTLAYGVNLPAFLVVLKSTRYWSSKASCYEEYDKSLCLQMAGRAGRPQFETEGQCVIMTERSKVHRYRNIMEGLEEIESNLWPSIREHLNNEVGLLTVRSIEDCEEWLRSTFLGVRIFVKPRYYANQMKLPAMGPGELLREMCKRAIEDLKSLEMVSIDVETGRVEQLEPGRILSHYYLKLDTLKNFQKCKEHLSLEGSLWLIAASSEFNQTIIRRAERRTLNALNTKGGLKYFVPQQGKPAKPLKSLKTPCQKVFLLIQEALSISQANSTLDHGLRCEREEFLRTGPRIAGAAAQYFLHTKQFAATANCLLLSKSLKQRMWPDSDQHCRQMAGVGQVIANRLTKAGLSTLDDLEKATVLSIESAALQKYPFGSKIKSELKKLPPKLHLALQLSGTELQVVLSLAGEEDYKSNTTNQAWILVGCTQSDEIVFSESIKLDETPFPYTTGVSIAKSKEPCSYVAACIASQYFGRDTHKDIQIQPERGSALLKDHYPIRRAPKQASTRPAMADKVKKVASPDNESRKRPPAPTTGVQDWGSKGVAEKKKPKVSAASDLTNDGYLESAPTPIGKSGALSRDRSYYPEIDLSMVQSIFSGGDYVRPDVCTQDQREDRATPRSIPCPVKALWNDEAPKQTRKSELAHADGEVGIAQEFVNDHQGGRGDHLLPAADANTVAVTQSAPDSQMSTLARLFSLAEPESVRAPEAMNASDNSKDQRKTSAACRGKNPFHDYAFVSDSEKVGAGKAKQVGPSVTAQETVPETLAFHRYFDHN</sequence>
<dbReference type="GO" id="GO:0003676">
    <property type="term" value="F:nucleic acid binding"/>
    <property type="evidence" value="ECO:0007669"/>
    <property type="project" value="InterPro"/>
</dbReference>
<dbReference type="SUPFAM" id="SSF46785">
    <property type="entry name" value="Winged helix' DNA-binding domain"/>
    <property type="match status" value="1"/>
</dbReference>
<dbReference type="PROSITE" id="PS51192">
    <property type="entry name" value="HELICASE_ATP_BIND_1"/>
    <property type="match status" value="1"/>
</dbReference>
<dbReference type="CDD" id="cd18795">
    <property type="entry name" value="SF2_C_Ski2"/>
    <property type="match status" value="1"/>
</dbReference>
<gene>
    <name evidence="7" type="ORF">A3770_01p06290</name>
</gene>
<keyword evidence="2" id="KW-0547">Nucleotide-binding</keyword>
<evidence type="ECO:0000259" key="5">
    <source>
        <dbReference type="PROSITE" id="PS51192"/>
    </source>
</evidence>
<accession>A0A5B8MD22</accession>
<dbReference type="Pfam" id="PF00270">
    <property type="entry name" value="DEAD"/>
    <property type="match status" value="1"/>
</dbReference>
<name>A0A5B8MD22_9CHLO</name>
<dbReference type="InterPro" id="IPR011545">
    <property type="entry name" value="DEAD/DEAH_box_helicase_dom"/>
</dbReference>
<dbReference type="InterPro" id="IPR052247">
    <property type="entry name" value="Meiotic_Crossover_Helicase"/>
</dbReference>
<organism evidence="7 8">
    <name type="scientific">Chloropicon primus</name>
    <dbReference type="NCBI Taxonomy" id="1764295"/>
    <lineage>
        <taxon>Eukaryota</taxon>
        <taxon>Viridiplantae</taxon>
        <taxon>Chlorophyta</taxon>
        <taxon>Chloropicophyceae</taxon>
        <taxon>Chloropicales</taxon>
        <taxon>Chloropicaceae</taxon>
        <taxon>Chloropicon</taxon>
    </lineage>
</organism>
<dbReference type="InterPro" id="IPR027417">
    <property type="entry name" value="P-loop_NTPase"/>
</dbReference>
<dbReference type="GO" id="GO:0051321">
    <property type="term" value="P:meiotic cell cycle"/>
    <property type="evidence" value="ECO:0007669"/>
    <property type="project" value="UniProtKB-KW"/>
</dbReference>
<dbReference type="InterPro" id="IPR036390">
    <property type="entry name" value="WH_DNA-bd_sf"/>
</dbReference>
<dbReference type="GO" id="GO:0005524">
    <property type="term" value="F:ATP binding"/>
    <property type="evidence" value="ECO:0007669"/>
    <property type="project" value="UniProtKB-KW"/>
</dbReference>
<dbReference type="PANTHER" id="PTHR47835">
    <property type="entry name" value="HFM1, ATP DEPENDENT DNA HELICASE HOMOLOG"/>
    <property type="match status" value="1"/>
</dbReference>
<dbReference type="AlphaFoldDB" id="A0A5B8MD22"/>
<dbReference type="OrthoDB" id="5575at2759"/>
<keyword evidence="3" id="KW-0067">ATP-binding</keyword>
<keyword evidence="8" id="KW-1185">Reference proteome</keyword>